<protein>
    <submittedName>
        <fullName evidence="1">Uncharacterized protein</fullName>
    </submittedName>
</protein>
<organism evidence="1 2">
    <name type="scientific">Paenibacillus alvei</name>
    <name type="common">Bacillus alvei</name>
    <dbReference type="NCBI Taxonomy" id="44250"/>
    <lineage>
        <taxon>Bacteria</taxon>
        <taxon>Bacillati</taxon>
        <taxon>Bacillota</taxon>
        <taxon>Bacilli</taxon>
        <taxon>Bacillales</taxon>
        <taxon>Paenibacillaceae</taxon>
        <taxon>Paenibacillus</taxon>
    </lineage>
</organism>
<sequence length="64" mass="7439">MPLIELGKPRTTIGKGDMIYSDEQFRQFRNISEEQSRCCRKKWSIIAKVKTGGLKTLKRSIKTH</sequence>
<name>A0A383RGR6_PAEAL</name>
<accession>A0A383RGR6</accession>
<dbReference type="AlphaFoldDB" id="A0A383RGR6"/>
<evidence type="ECO:0000313" key="2">
    <source>
        <dbReference type="Proteomes" id="UP000304148"/>
    </source>
</evidence>
<dbReference type="EMBL" id="LS992241">
    <property type="protein sequence ID" value="SYX86285.1"/>
    <property type="molecule type" value="Genomic_DNA"/>
</dbReference>
<gene>
    <name evidence="1" type="ORF">PBLR_14707</name>
</gene>
<dbReference type="Proteomes" id="UP000304148">
    <property type="component" value="Chromosome"/>
</dbReference>
<reference evidence="2" key="1">
    <citation type="submission" date="2018-08" db="EMBL/GenBank/DDBJ databases">
        <authorList>
            <person name="Chevrot R."/>
        </authorList>
    </citation>
    <scope>NUCLEOTIDE SEQUENCE [LARGE SCALE GENOMIC DNA]</scope>
</reference>
<proteinExistence type="predicted"/>
<evidence type="ECO:0000313" key="1">
    <source>
        <dbReference type="EMBL" id="SYX86285.1"/>
    </source>
</evidence>